<feature type="transmembrane region" description="Helical" evidence="1">
    <location>
        <begin position="51"/>
        <end position="72"/>
    </location>
</feature>
<dbReference type="Proteomes" id="UP001201163">
    <property type="component" value="Unassembled WGS sequence"/>
</dbReference>
<reference evidence="2" key="1">
    <citation type="submission" date="2022-01" db="EMBL/GenBank/DDBJ databases">
        <title>Comparative genomics reveals a dynamic genome evolution in the ectomycorrhizal milk-cap (Lactarius) mushrooms.</title>
        <authorList>
            <consortium name="DOE Joint Genome Institute"/>
            <person name="Lebreton A."/>
            <person name="Tang N."/>
            <person name="Kuo A."/>
            <person name="LaButti K."/>
            <person name="Drula E."/>
            <person name="Barry K."/>
            <person name="Clum A."/>
            <person name="Lipzen A."/>
            <person name="Mousain D."/>
            <person name="Ng V."/>
            <person name="Wang R."/>
            <person name="Wang X."/>
            <person name="Dai Y."/>
            <person name="Henrissat B."/>
            <person name="Grigoriev I.V."/>
            <person name="Guerin-Laguette A."/>
            <person name="Yu F."/>
            <person name="Martin F.M."/>
        </authorList>
    </citation>
    <scope>NUCLEOTIDE SEQUENCE</scope>
    <source>
        <strain evidence="2">QP</strain>
    </source>
</reference>
<accession>A0AAD4LJD5</accession>
<keyword evidence="3" id="KW-1185">Reference proteome</keyword>
<proteinExistence type="predicted"/>
<organism evidence="2 3">
    <name type="scientific">Lactarius akahatsu</name>
    <dbReference type="NCBI Taxonomy" id="416441"/>
    <lineage>
        <taxon>Eukaryota</taxon>
        <taxon>Fungi</taxon>
        <taxon>Dikarya</taxon>
        <taxon>Basidiomycota</taxon>
        <taxon>Agaricomycotina</taxon>
        <taxon>Agaricomycetes</taxon>
        <taxon>Russulales</taxon>
        <taxon>Russulaceae</taxon>
        <taxon>Lactarius</taxon>
    </lineage>
</organism>
<keyword evidence="1" id="KW-1133">Transmembrane helix</keyword>
<keyword evidence="1" id="KW-0472">Membrane</keyword>
<name>A0AAD4LJD5_9AGAM</name>
<protein>
    <submittedName>
        <fullName evidence="2">Peptidase M50B-like-domain-containing protein</fullName>
    </submittedName>
</protein>
<feature type="transmembrane region" description="Helical" evidence="1">
    <location>
        <begin position="141"/>
        <end position="158"/>
    </location>
</feature>
<evidence type="ECO:0000313" key="2">
    <source>
        <dbReference type="EMBL" id="KAH8989486.1"/>
    </source>
</evidence>
<feature type="transmembrane region" description="Helical" evidence="1">
    <location>
        <begin position="25"/>
        <end position="45"/>
    </location>
</feature>
<feature type="transmembrane region" description="Helical" evidence="1">
    <location>
        <begin position="164"/>
        <end position="181"/>
    </location>
</feature>
<dbReference type="EMBL" id="JAKELL010000037">
    <property type="protein sequence ID" value="KAH8989486.1"/>
    <property type="molecule type" value="Genomic_DNA"/>
</dbReference>
<feature type="transmembrane region" description="Helical" evidence="1">
    <location>
        <begin position="211"/>
        <end position="235"/>
    </location>
</feature>
<dbReference type="PANTHER" id="PTHR33979:SF2">
    <property type="entry name" value="PEPTIDASE M50B-LIKE-DOMAIN-CONTAINING PROTEIN"/>
    <property type="match status" value="1"/>
</dbReference>
<dbReference type="Pfam" id="PF13398">
    <property type="entry name" value="Peptidase_M50B"/>
    <property type="match status" value="1"/>
</dbReference>
<evidence type="ECO:0000313" key="3">
    <source>
        <dbReference type="Proteomes" id="UP001201163"/>
    </source>
</evidence>
<feature type="transmembrane region" description="Helical" evidence="1">
    <location>
        <begin position="117"/>
        <end position="134"/>
    </location>
</feature>
<evidence type="ECO:0000256" key="1">
    <source>
        <dbReference type="SAM" id="Phobius"/>
    </source>
</evidence>
<dbReference type="AlphaFoldDB" id="A0AAD4LJD5"/>
<feature type="transmembrane region" description="Helical" evidence="1">
    <location>
        <begin position="93"/>
        <end position="111"/>
    </location>
</feature>
<keyword evidence="1" id="KW-0812">Transmembrane</keyword>
<gene>
    <name evidence="2" type="ORF">EDB92DRAFT_1935522</name>
</gene>
<dbReference type="PANTHER" id="PTHR33979">
    <property type="entry name" value="OS02G0221600 PROTEIN"/>
    <property type="match status" value="1"/>
</dbReference>
<dbReference type="InterPro" id="IPR049500">
    <property type="entry name" value="Peptidase_M50B-like"/>
</dbReference>
<comment type="caution">
    <text evidence="2">The sequence shown here is derived from an EMBL/GenBank/DDBJ whole genome shotgun (WGS) entry which is preliminary data.</text>
</comment>
<sequence length="272" mass="30042">MSDPWRPPIAPKDHGNPLIPTHDQIVVYAVVLFGLWNIPGARVIINPLKLFAIGWHELCHAALAILTGGTILRMSIDPTTGGHTVVQGGHPPTILCSGYIGSSILGGLFILGGFDTLVAKILSFVAGVGLIAPLSLVRDKTILLTLCFEGLLIGFWFIDHAQALRWYMLFLGMLHILYVIWDITDEKFFRKPNDSDCTQFSYLYKSIPSHVWAVFWITFQLSWLVGFVLIGIASFKLTPDQMYVEAGCGTASSLVRKLVNTMVMGPSRRLMA</sequence>